<keyword evidence="4" id="KW-1185">Reference proteome</keyword>
<accession>A0AAD7DSD3</accession>
<feature type="transmembrane region" description="Helical" evidence="2">
    <location>
        <begin position="82"/>
        <end position="103"/>
    </location>
</feature>
<comment type="caution">
    <text evidence="3">The sequence shown here is derived from an EMBL/GenBank/DDBJ whole genome shotgun (WGS) entry which is preliminary data.</text>
</comment>
<gene>
    <name evidence="3" type="ORF">B0H17DRAFT_332261</name>
</gene>
<feature type="transmembrane region" description="Helical" evidence="2">
    <location>
        <begin position="6"/>
        <end position="21"/>
    </location>
</feature>
<organism evidence="3 4">
    <name type="scientific">Mycena rosella</name>
    <name type="common">Pink bonnet</name>
    <name type="synonym">Agaricus rosellus</name>
    <dbReference type="NCBI Taxonomy" id="1033263"/>
    <lineage>
        <taxon>Eukaryota</taxon>
        <taxon>Fungi</taxon>
        <taxon>Dikarya</taxon>
        <taxon>Basidiomycota</taxon>
        <taxon>Agaricomycotina</taxon>
        <taxon>Agaricomycetes</taxon>
        <taxon>Agaricomycetidae</taxon>
        <taxon>Agaricales</taxon>
        <taxon>Marasmiineae</taxon>
        <taxon>Mycenaceae</taxon>
        <taxon>Mycena</taxon>
    </lineage>
</organism>
<keyword evidence="2" id="KW-0812">Transmembrane</keyword>
<feature type="transmembrane region" description="Helical" evidence="2">
    <location>
        <begin position="123"/>
        <end position="147"/>
    </location>
</feature>
<evidence type="ECO:0000256" key="1">
    <source>
        <dbReference type="SAM" id="MobiDB-lite"/>
    </source>
</evidence>
<evidence type="ECO:0000313" key="3">
    <source>
        <dbReference type="EMBL" id="KAJ7698289.1"/>
    </source>
</evidence>
<proteinExistence type="predicted"/>
<evidence type="ECO:0000256" key="2">
    <source>
        <dbReference type="SAM" id="Phobius"/>
    </source>
</evidence>
<sequence length="173" mass="18407">MALDPISLPLLSFLLLALFAARELRLDCVHSCPGGAFYAPPAAGLSQHQATAPHSEDSGTPSPSPSPKWSGPRGGVGPRGRLFYGIPMLQFAAFIVWAFWVQLNDQICIGYSPVRTVGRLTPMFMTGLICNVFVALVIGRVPALWLLASGTLTTKVRGVANCVQPRAGGRHAP</sequence>
<keyword evidence="2" id="KW-0472">Membrane</keyword>
<reference evidence="3" key="1">
    <citation type="submission" date="2023-03" db="EMBL/GenBank/DDBJ databases">
        <title>Massive genome expansion in bonnet fungi (Mycena s.s.) driven by repeated elements and novel gene families across ecological guilds.</title>
        <authorList>
            <consortium name="Lawrence Berkeley National Laboratory"/>
            <person name="Harder C.B."/>
            <person name="Miyauchi S."/>
            <person name="Viragh M."/>
            <person name="Kuo A."/>
            <person name="Thoen E."/>
            <person name="Andreopoulos B."/>
            <person name="Lu D."/>
            <person name="Skrede I."/>
            <person name="Drula E."/>
            <person name="Henrissat B."/>
            <person name="Morin E."/>
            <person name="Kohler A."/>
            <person name="Barry K."/>
            <person name="LaButti K."/>
            <person name="Morin E."/>
            <person name="Salamov A."/>
            <person name="Lipzen A."/>
            <person name="Mereny Z."/>
            <person name="Hegedus B."/>
            <person name="Baldrian P."/>
            <person name="Stursova M."/>
            <person name="Weitz H."/>
            <person name="Taylor A."/>
            <person name="Grigoriev I.V."/>
            <person name="Nagy L.G."/>
            <person name="Martin F."/>
            <person name="Kauserud H."/>
        </authorList>
    </citation>
    <scope>NUCLEOTIDE SEQUENCE</scope>
    <source>
        <strain evidence="3">CBHHK067</strain>
    </source>
</reference>
<dbReference type="EMBL" id="JARKIE010000026">
    <property type="protein sequence ID" value="KAJ7698289.1"/>
    <property type="molecule type" value="Genomic_DNA"/>
</dbReference>
<name>A0AAD7DSD3_MYCRO</name>
<dbReference type="AlphaFoldDB" id="A0AAD7DSD3"/>
<feature type="region of interest" description="Disordered" evidence="1">
    <location>
        <begin position="49"/>
        <end position="74"/>
    </location>
</feature>
<keyword evidence="2" id="KW-1133">Transmembrane helix</keyword>
<protein>
    <submittedName>
        <fullName evidence="3">Uncharacterized protein</fullName>
    </submittedName>
</protein>
<dbReference type="Proteomes" id="UP001221757">
    <property type="component" value="Unassembled WGS sequence"/>
</dbReference>
<evidence type="ECO:0000313" key="4">
    <source>
        <dbReference type="Proteomes" id="UP001221757"/>
    </source>
</evidence>